<organism evidence="1 2">
    <name type="scientific">Xyrichtys novacula</name>
    <name type="common">Pearly razorfish</name>
    <name type="synonym">Hemipteronotus novacula</name>
    <dbReference type="NCBI Taxonomy" id="13765"/>
    <lineage>
        <taxon>Eukaryota</taxon>
        <taxon>Metazoa</taxon>
        <taxon>Chordata</taxon>
        <taxon>Craniata</taxon>
        <taxon>Vertebrata</taxon>
        <taxon>Euteleostomi</taxon>
        <taxon>Actinopterygii</taxon>
        <taxon>Neopterygii</taxon>
        <taxon>Teleostei</taxon>
        <taxon>Neoteleostei</taxon>
        <taxon>Acanthomorphata</taxon>
        <taxon>Eupercaria</taxon>
        <taxon>Labriformes</taxon>
        <taxon>Labridae</taxon>
        <taxon>Xyrichtys</taxon>
    </lineage>
</organism>
<sequence length="99" mass="10990">MLIALNGGNTQPPTFSMTQPDQTLVVCVIWTGLINHPHQQSPMSQIVSLHTSGMAINRRLKASKLPQIAPFRRVYGPEILIQVPPVLGQLSNQEHSKWV</sequence>
<evidence type="ECO:0000313" key="2">
    <source>
        <dbReference type="Proteomes" id="UP001178508"/>
    </source>
</evidence>
<name>A0AAV1F1E6_XYRNO</name>
<protein>
    <submittedName>
        <fullName evidence="1">Uncharacterized protein</fullName>
    </submittedName>
</protein>
<proteinExistence type="predicted"/>
<gene>
    <name evidence="1" type="ORF">XNOV1_A010962</name>
</gene>
<accession>A0AAV1F1E6</accession>
<dbReference type="AlphaFoldDB" id="A0AAV1F1E6"/>
<dbReference type="EMBL" id="OY660867">
    <property type="protein sequence ID" value="CAJ1054609.1"/>
    <property type="molecule type" value="Genomic_DNA"/>
</dbReference>
<reference evidence="1" key="1">
    <citation type="submission" date="2023-08" db="EMBL/GenBank/DDBJ databases">
        <authorList>
            <person name="Alioto T."/>
            <person name="Alioto T."/>
            <person name="Gomez Garrido J."/>
        </authorList>
    </citation>
    <scope>NUCLEOTIDE SEQUENCE</scope>
</reference>
<evidence type="ECO:0000313" key="1">
    <source>
        <dbReference type="EMBL" id="CAJ1054609.1"/>
    </source>
</evidence>
<keyword evidence="2" id="KW-1185">Reference proteome</keyword>
<dbReference type="Proteomes" id="UP001178508">
    <property type="component" value="Chromosome 4"/>
</dbReference>